<evidence type="ECO:0000313" key="3">
    <source>
        <dbReference type="Proteomes" id="UP001162741"/>
    </source>
</evidence>
<feature type="signal peptide" evidence="1">
    <location>
        <begin position="1"/>
        <end position="21"/>
    </location>
</feature>
<dbReference type="EMBL" id="CP107006">
    <property type="protein sequence ID" value="UYQ95991.1"/>
    <property type="molecule type" value="Genomic_DNA"/>
</dbReference>
<dbReference type="Proteomes" id="UP001162741">
    <property type="component" value="Chromosome"/>
</dbReference>
<evidence type="ECO:0000256" key="1">
    <source>
        <dbReference type="SAM" id="SignalP"/>
    </source>
</evidence>
<accession>A0ABY6J8I6</accession>
<evidence type="ECO:0000313" key="2">
    <source>
        <dbReference type="EMBL" id="UYQ95991.1"/>
    </source>
</evidence>
<keyword evidence="1" id="KW-0732">Signal</keyword>
<proteinExistence type="predicted"/>
<dbReference type="RefSeq" id="WP_264283658.1">
    <property type="nucleotide sequence ID" value="NZ_CP107006.1"/>
</dbReference>
<organism evidence="2 3">
    <name type="scientific">Chitinophaga horti</name>
    <dbReference type="NCBI Taxonomy" id="2920382"/>
    <lineage>
        <taxon>Bacteria</taxon>
        <taxon>Pseudomonadati</taxon>
        <taxon>Bacteroidota</taxon>
        <taxon>Chitinophagia</taxon>
        <taxon>Chitinophagales</taxon>
        <taxon>Chitinophagaceae</taxon>
        <taxon>Chitinophaga</taxon>
    </lineage>
</organism>
<name>A0ABY6J8I6_9BACT</name>
<keyword evidence="3" id="KW-1185">Reference proteome</keyword>
<protein>
    <submittedName>
        <fullName evidence="2">TerB family tellurite resistance protein</fullName>
    </submittedName>
</protein>
<sequence>MKKMCVILVVLVGLLPGWARGQSTEAAQLLLNVEKLNQLKNILTDLKKSYTILSNGYTSIRNIAEGNFSLHKVFLDGLMQVSPAVKKYRKVAGIVEYQIAVVKECKAASDRFNGLKTFRAAELEYLSAVYGNLIKLSLGNLDELILVVTAGQLRMSDDERLAAIDRIYAEMEDKLLFLRDFNGRTALMGLQRAKEKEELKGLGNMREDD</sequence>
<reference evidence="2" key="1">
    <citation type="submission" date="2022-10" db="EMBL/GenBank/DDBJ databases">
        <title>Chitinophaga sp. nov., isolated from soil.</title>
        <authorList>
            <person name="Jeon C.O."/>
        </authorList>
    </citation>
    <scope>NUCLEOTIDE SEQUENCE</scope>
    <source>
        <strain evidence="2">R8</strain>
    </source>
</reference>
<feature type="chain" id="PRO_5045465429" evidence="1">
    <location>
        <begin position="22"/>
        <end position="209"/>
    </location>
</feature>
<gene>
    <name evidence="2" type="ORF">MKQ68_18865</name>
</gene>